<gene>
    <name evidence="2" type="ORF">F8388_020068</name>
    <name evidence="3" type="ORF">G4B88_023237</name>
</gene>
<evidence type="ECO:0000256" key="1">
    <source>
        <dbReference type="SAM" id="MobiDB-lite"/>
    </source>
</evidence>
<dbReference type="AlphaFoldDB" id="A0A7J6HYR7"/>
<dbReference type="EMBL" id="JAATIP010000148">
    <property type="protein sequence ID" value="KAF4366706.1"/>
    <property type="molecule type" value="Genomic_DNA"/>
</dbReference>
<feature type="compositionally biased region" description="Basic residues" evidence="1">
    <location>
        <begin position="7"/>
        <end position="29"/>
    </location>
</feature>
<proteinExistence type="predicted"/>
<comment type="caution">
    <text evidence="3">The sequence shown here is derived from an EMBL/GenBank/DDBJ whole genome shotgun (WGS) entry which is preliminary data.</text>
</comment>
<dbReference type="Proteomes" id="UP000583929">
    <property type="component" value="Unassembled WGS sequence"/>
</dbReference>
<feature type="region of interest" description="Disordered" evidence="1">
    <location>
        <begin position="62"/>
        <end position="93"/>
    </location>
</feature>
<evidence type="ECO:0000313" key="2">
    <source>
        <dbReference type="EMBL" id="KAF4366706.1"/>
    </source>
</evidence>
<evidence type="ECO:0000313" key="4">
    <source>
        <dbReference type="Proteomes" id="UP000525078"/>
    </source>
</evidence>
<evidence type="ECO:0000313" key="3">
    <source>
        <dbReference type="EMBL" id="KAF4400444.1"/>
    </source>
</evidence>
<keyword evidence="5" id="KW-1185">Reference proteome</keyword>
<name>A0A7J6HYR7_CANSA</name>
<organism evidence="3 5">
    <name type="scientific">Cannabis sativa</name>
    <name type="common">Hemp</name>
    <name type="synonym">Marijuana</name>
    <dbReference type="NCBI Taxonomy" id="3483"/>
    <lineage>
        <taxon>Eukaryota</taxon>
        <taxon>Viridiplantae</taxon>
        <taxon>Streptophyta</taxon>
        <taxon>Embryophyta</taxon>
        <taxon>Tracheophyta</taxon>
        <taxon>Spermatophyta</taxon>
        <taxon>Magnoliopsida</taxon>
        <taxon>eudicotyledons</taxon>
        <taxon>Gunneridae</taxon>
        <taxon>Pentapetalae</taxon>
        <taxon>rosids</taxon>
        <taxon>fabids</taxon>
        <taxon>Rosales</taxon>
        <taxon>Cannabaceae</taxon>
        <taxon>Cannabis</taxon>
    </lineage>
</organism>
<reference evidence="4 5" key="1">
    <citation type="journal article" date="2020" name="bioRxiv">
        <title>Sequence and annotation of 42 cannabis genomes reveals extensive copy number variation in cannabinoid synthesis and pathogen resistance genes.</title>
        <authorList>
            <person name="Mckernan K.J."/>
            <person name="Helbert Y."/>
            <person name="Kane L.T."/>
            <person name="Ebling H."/>
            <person name="Zhang L."/>
            <person name="Liu B."/>
            <person name="Eaton Z."/>
            <person name="Mclaughlin S."/>
            <person name="Kingan S."/>
            <person name="Baybayan P."/>
            <person name="Concepcion G."/>
            <person name="Jordan M."/>
            <person name="Riva A."/>
            <person name="Barbazuk W."/>
            <person name="Harkins T."/>
        </authorList>
    </citation>
    <scope>NUCLEOTIDE SEQUENCE [LARGE SCALE GENOMIC DNA]</scope>
    <source>
        <strain evidence="4 5">cv. Jamaican Lion 4</strain>
        <strain evidence="3">Father</strain>
        <strain evidence="2">Mother</strain>
        <tissue evidence="3">Leaf</tissue>
    </source>
</reference>
<feature type="region of interest" description="Disordered" evidence="1">
    <location>
        <begin position="1"/>
        <end position="33"/>
    </location>
</feature>
<accession>A0A7J6HYR7</accession>
<dbReference type="Proteomes" id="UP000525078">
    <property type="component" value="Unassembled WGS sequence"/>
</dbReference>
<protein>
    <submittedName>
        <fullName evidence="3">Uncharacterized protein</fullName>
    </submittedName>
</protein>
<evidence type="ECO:0000313" key="5">
    <source>
        <dbReference type="Proteomes" id="UP000583929"/>
    </source>
</evidence>
<dbReference type="EMBL" id="JAATIQ010000017">
    <property type="protein sequence ID" value="KAF4400444.1"/>
    <property type="molecule type" value="Genomic_DNA"/>
</dbReference>
<feature type="compositionally biased region" description="Polar residues" evidence="1">
    <location>
        <begin position="69"/>
        <end position="93"/>
    </location>
</feature>
<sequence length="93" mass="10468">MAEKMAPRHAHRRIRVGKQRISPTKRKTSQKNCEQLGNYSGLALKPHPSPTSTFSLAQFTTPERLHPHPSSSTCSPQIQRACPKQQQPVNQDN</sequence>